<keyword evidence="1" id="KW-0808">Transferase</keyword>
<dbReference type="PROSITE" id="PS00108">
    <property type="entry name" value="PROTEIN_KINASE_ST"/>
    <property type="match status" value="1"/>
</dbReference>
<feature type="transmembrane region" description="Helical" evidence="7">
    <location>
        <begin position="369"/>
        <end position="391"/>
    </location>
</feature>
<dbReference type="SUPFAM" id="SSF56112">
    <property type="entry name" value="Protein kinase-like (PK-like)"/>
    <property type="match status" value="1"/>
</dbReference>
<dbReference type="PANTHER" id="PTHR44329">
    <property type="entry name" value="SERINE/THREONINE-PROTEIN KINASE TNNI3K-RELATED"/>
    <property type="match status" value="1"/>
</dbReference>
<feature type="chain" id="PRO_5035208956" description="Protein kinase domain-containing protein" evidence="8">
    <location>
        <begin position="23"/>
        <end position="918"/>
    </location>
</feature>
<evidence type="ECO:0000256" key="8">
    <source>
        <dbReference type="SAM" id="SignalP"/>
    </source>
</evidence>
<accession>A0A8J4F613</accession>
<keyword evidence="7" id="KW-0472">Membrane</keyword>
<evidence type="ECO:0000313" key="11">
    <source>
        <dbReference type="Proteomes" id="UP000747399"/>
    </source>
</evidence>
<evidence type="ECO:0000256" key="3">
    <source>
        <dbReference type="ARBA" id="ARBA00022777"/>
    </source>
</evidence>
<keyword evidence="8" id="KW-0732">Signal</keyword>
<dbReference type="GO" id="GO:0005524">
    <property type="term" value="F:ATP binding"/>
    <property type="evidence" value="ECO:0007669"/>
    <property type="project" value="UniProtKB-UniRule"/>
</dbReference>
<feature type="domain" description="Protein kinase" evidence="9">
    <location>
        <begin position="639"/>
        <end position="906"/>
    </location>
</feature>
<keyword evidence="11" id="KW-1185">Reference proteome</keyword>
<feature type="signal peptide" evidence="8">
    <location>
        <begin position="1"/>
        <end position="22"/>
    </location>
</feature>
<keyword evidence="2 5" id="KW-0547">Nucleotide-binding</keyword>
<evidence type="ECO:0000256" key="5">
    <source>
        <dbReference type="PROSITE-ProRule" id="PRU10141"/>
    </source>
</evidence>
<reference evidence="10" key="1">
    <citation type="journal article" date="2021" name="Proc. Natl. Acad. Sci. U.S.A.">
        <title>Three genomes in the algal genus Volvox reveal the fate of a haploid sex-determining region after a transition to homothallism.</title>
        <authorList>
            <person name="Yamamoto K."/>
            <person name="Hamaji T."/>
            <person name="Kawai-Toyooka H."/>
            <person name="Matsuzaki R."/>
            <person name="Takahashi F."/>
            <person name="Nishimura Y."/>
            <person name="Kawachi M."/>
            <person name="Noguchi H."/>
            <person name="Minakuchi Y."/>
            <person name="Umen J.G."/>
            <person name="Toyoda A."/>
            <person name="Nozaki H."/>
        </authorList>
    </citation>
    <scope>NUCLEOTIDE SEQUENCE</scope>
    <source>
        <strain evidence="10">NIES-3780</strain>
    </source>
</reference>
<evidence type="ECO:0000256" key="6">
    <source>
        <dbReference type="SAM" id="MobiDB-lite"/>
    </source>
</evidence>
<dbReference type="SMART" id="SM00220">
    <property type="entry name" value="S_TKc"/>
    <property type="match status" value="1"/>
</dbReference>
<evidence type="ECO:0000256" key="2">
    <source>
        <dbReference type="ARBA" id="ARBA00022741"/>
    </source>
</evidence>
<dbReference type="InterPro" id="IPR051681">
    <property type="entry name" value="Ser/Thr_Kinases-Pseudokinases"/>
</dbReference>
<dbReference type="InterPro" id="IPR000719">
    <property type="entry name" value="Prot_kinase_dom"/>
</dbReference>
<keyword evidence="7" id="KW-0812">Transmembrane</keyword>
<feature type="compositionally biased region" description="Low complexity" evidence="6">
    <location>
        <begin position="318"/>
        <end position="338"/>
    </location>
</feature>
<keyword evidence="4 5" id="KW-0067">ATP-binding</keyword>
<dbReference type="EMBL" id="BNCO01000029">
    <property type="protein sequence ID" value="GIL57926.1"/>
    <property type="molecule type" value="Genomic_DNA"/>
</dbReference>
<sequence length="918" mass="97514">MKLGFICIFTLLITKLVSYTKSAGIGDVVSLERTVSLHRERQTAVRLLGSVSETNIKKVNITTGNQLIAALANPSVGVITLVVPSITVTPLDWNSSSIGLPIDLRRNVTLEGSGDWPQLNLKYVRSVVRLGGTIRMTFTNMYVYMEGLLGKSSRLAGTDIFTPADQTEPPSEVWFVSVALYTPYCFVGYLRVLDIIQTPRPAQYPGKQAEFVDVDQAGCVNTTTAPPLQRCWADKYYVQDYAFEAIDIDPVTSVATRSNLLFRFLSNTFVCHFQVDSACTMIKDPMVCYGETVKNSNSGRSSSGSYSSSRPTVLSQPSNNSSGASSSNSGGEPSGHNGTTSSGGDKDAAGVALPADPGSADGSGTRTAVIIGATVGAAILAFLATVVVIGWRRRHQRRCAKPDPVTNAESTSVDSGGDHKRQIDAAVIITEGAAAVAGTAVCEVPTATSLNIAGGVAAPITHKTPAASNIPLNVTLVHLRLQQPTSNGIHSSSSAGTVSPAAAVSPGDLLLAEPAAQEGRQQVTLRVIGGAKATAAAGLEVIHEHAPLQGPNGDDIVAVAASGGGGGGGGNAAIQHAAGDVGGRSVLHHQNLSFPPLPRVDIGTDEAVMVPEGCCTSSYDFLPSDSSESGSGEGNAMVGLLPVVLGKGTFGRVVEGRYKGRRVAVKLMANEEPWTDLPASSFDRAFSQEMEVLSRCTHPNVVRLLAARVTPPRLCLVMELMDTSLEWLIHHNAYQPEMPMPKVLHIGICVANALAYLHPTIVHRDLKPSNVLVNNPHSDKPIIKLTDFGLSRLRITVGSTDHPDAGTPAYMAPECFDVSNRYIMHQADIFSLGVLIWEMLAMTRPWKETGPVAVAFMVAYKGVRPPLTCLSDSRCPPKLARLLKACWARDPEQRPAAAEVAKELTLVLQNVERQVRES</sequence>
<evidence type="ECO:0000313" key="10">
    <source>
        <dbReference type="EMBL" id="GIL57926.1"/>
    </source>
</evidence>
<evidence type="ECO:0000256" key="4">
    <source>
        <dbReference type="ARBA" id="ARBA00022840"/>
    </source>
</evidence>
<feature type="compositionally biased region" description="Low complexity" evidence="6">
    <location>
        <begin position="295"/>
        <end position="310"/>
    </location>
</feature>
<feature type="binding site" evidence="5">
    <location>
        <position position="666"/>
    </location>
    <ligand>
        <name>ATP</name>
        <dbReference type="ChEBI" id="CHEBI:30616"/>
    </ligand>
</feature>
<proteinExistence type="predicted"/>
<evidence type="ECO:0000259" key="9">
    <source>
        <dbReference type="PROSITE" id="PS50011"/>
    </source>
</evidence>
<dbReference type="PANTHER" id="PTHR44329:SF214">
    <property type="entry name" value="PROTEIN KINASE DOMAIN-CONTAINING PROTEIN"/>
    <property type="match status" value="1"/>
</dbReference>
<dbReference type="GO" id="GO:0004674">
    <property type="term" value="F:protein serine/threonine kinase activity"/>
    <property type="evidence" value="ECO:0007669"/>
    <property type="project" value="TreeGrafter"/>
</dbReference>
<dbReference type="InterPro" id="IPR017441">
    <property type="entry name" value="Protein_kinase_ATP_BS"/>
</dbReference>
<dbReference type="InterPro" id="IPR011009">
    <property type="entry name" value="Kinase-like_dom_sf"/>
</dbReference>
<gene>
    <name evidence="10" type="ORF">Vafri_13124</name>
</gene>
<dbReference type="Gene3D" id="3.30.200.20">
    <property type="entry name" value="Phosphorylase Kinase, domain 1"/>
    <property type="match status" value="1"/>
</dbReference>
<dbReference type="PROSITE" id="PS00107">
    <property type="entry name" value="PROTEIN_KINASE_ATP"/>
    <property type="match status" value="1"/>
</dbReference>
<feature type="region of interest" description="Disordered" evidence="6">
    <location>
        <begin position="293"/>
        <end position="363"/>
    </location>
</feature>
<keyword evidence="7" id="KW-1133">Transmembrane helix</keyword>
<organism evidence="10 11">
    <name type="scientific">Volvox africanus</name>
    <dbReference type="NCBI Taxonomy" id="51714"/>
    <lineage>
        <taxon>Eukaryota</taxon>
        <taxon>Viridiplantae</taxon>
        <taxon>Chlorophyta</taxon>
        <taxon>core chlorophytes</taxon>
        <taxon>Chlorophyceae</taxon>
        <taxon>CS clade</taxon>
        <taxon>Chlamydomonadales</taxon>
        <taxon>Volvocaceae</taxon>
        <taxon>Volvox</taxon>
    </lineage>
</organism>
<keyword evidence="3" id="KW-0418">Kinase</keyword>
<evidence type="ECO:0000256" key="7">
    <source>
        <dbReference type="SAM" id="Phobius"/>
    </source>
</evidence>
<dbReference type="AlphaFoldDB" id="A0A8J4F613"/>
<name>A0A8J4F613_9CHLO</name>
<dbReference type="InterPro" id="IPR008271">
    <property type="entry name" value="Ser/Thr_kinase_AS"/>
</dbReference>
<dbReference type="Pfam" id="PF00069">
    <property type="entry name" value="Pkinase"/>
    <property type="match status" value="1"/>
</dbReference>
<dbReference type="Proteomes" id="UP000747399">
    <property type="component" value="Unassembled WGS sequence"/>
</dbReference>
<comment type="caution">
    <text evidence="10">The sequence shown here is derived from an EMBL/GenBank/DDBJ whole genome shotgun (WGS) entry which is preliminary data.</text>
</comment>
<protein>
    <recommendedName>
        <fullName evidence="9">Protein kinase domain-containing protein</fullName>
    </recommendedName>
</protein>
<dbReference type="PROSITE" id="PS50011">
    <property type="entry name" value="PROTEIN_KINASE_DOM"/>
    <property type="match status" value="1"/>
</dbReference>
<dbReference type="Gene3D" id="1.10.510.10">
    <property type="entry name" value="Transferase(Phosphotransferase) domain 1"/>
    <property type="match status" value="1"/>
</dbReference>
<evidence type="ECO:0000256" key="1">
    <source>
        <dbReference type="ARBA" id="ARBA00022679"/>
    </source>
</evidence>